<dbReference type="EMBL" id="KN823394">
    <property type="protein sequence ID" value="KIO17348.1"/>
    <property type="molecule type" value="Genomic_DNA"/>
</dbReference>
<evidence type="ECO:0000313" key="3">
    <source>
        <dbReference type="Proteomes" id="UP000054248"/>
    </source>
</evidence>
<accession>A0A0C3K7K6</accession>
<protein>
    <recommendedName>
        <fullName evidence="1">N-acetyltransferase domain-containing protein</fullName>
    </recommendedName>
</protein>
<name>A0A0C3K7K6_9AGAM</name>
<evidence type="ECO:0000313" key="2">
    <source>
        <dbReference type="EMBL" id="KIO17348.1"/>
    </source>
</evidence>
<proteinExistence type="predicted"/>
<feature type="domain" description="N-acetyltransferase" evidence="1">
    <location>
        <begin position="218"/>
        <end position="370"/>
    </location>
</feature>
<dbReference type="Gene3D" id="3.40.630.30">
    <property type="match status" value="1"/>
</dbReference>
<organism evidence="2 3">
    <name type="scientific">Tulasnella calospora MUT 4182</name>
    <dbReference type="NCBI Taxonomy" id="1051891"/>
    <lineage>
        <taxon>Eukaryota</taxon>
        <taxon>Fungi</taxon>
        <taxon>Dikarya</taxon>
        <taxon>Basidiomycota</taxon>
        <taxon>Agaricomycotina</taxon>
        <taxon>Agaricomycetes</taxon>
        <taxon>Cantharellales</taxon>
        <taxon>Tulasnellaceae</taxon>
        <taxon>Tulasnella</taxon>
    </lineage>
</organism>
<dbReference type="Proteomes" id="UP000054248">
    <property type="component" value="Unassembled WGS sequence"/>
</dbReference>
<dbReference type="STRING" id="1051891.A0A0C3K7K6"/>
<gene>
    <name evidence="2" type="ORF">M407DRAFT_85086</name>
</gene>
<dbReference type="HOGENOM" id="CLU_059210_0_0_1"/>
<dbReference type="PROSITE" id="PS51186">
    <property type="entry name" value="GNAT"/>
    <property type="match status" value="1"/>
</dbReference>
<dbReference type="OrthoDB" id="5372118at2759"/>
<reference evidence="2 3" key="1">
    <citation type="submission" date="2014-04" db="EMBL/GenBank/DDBJ databases">
        <authorList>
            <consortium name="DOE Joint Genome Institute"/>
            <person name="Kuo A."/>
            <person name="Girlanda M."/>
            <person name="Perotto S."/>
            <person name="Kohler A."/>
            <person name="Nagy L.G."/>
            <person name="Floudas D."/>
            <person name="Copeland A."/>
            <person name="Barry K.W."/>
            <person name="Cichocki N."/>
            <person name="Veneault-Fourrey C."/>
            <person name="LaButti K."/>
            <person name="Lindquist E.A."/>
            <person name="Lipzen A."/>
            <person name="Lundell T."/>
            <person name="Morin E."/>
            <person name="Murat C."/>
            <person name="Sun H."/>
            <person name="Tunlid A."/>
            <person name="Henrissat B."/>
            <person name="Grigoriev I.V."/>
            <person name="Hibbett D.S."/>
            <person name="Martin F."/>
            <person name="Nordberg H.P."/>
            <person name="Cantor M.N."/>
            <person name="Hua S.X."/>
        </authorList>
    </citation>
    <scope>NUCLEOTIDE SEQUENCE [LARGE SCALE GENOMIC DNA]</scope>
    <source>
        <strain evidence="2 3">MUT 4182</strain>
    </source>
</reference>
<dbReference type="SUPFAM" id="SSF55729">
    <property type="entry name" value="Acyl-CoA N-acyltransferases (Nat)"/>
    <property type="match status" value="1"/>
</dbReference>
<dbReference type="InterPro" id="IPR000182">
    <property type="entry name" value="GNAT_dom"/>
</dbReference>
<dbReference type="GO" id="GO:0016747">
    <property type="term" value="F:acyltransferase activity, transferring groups other than amino-acyl groups"/>
    <property type="evidence" value="ECO:0007669"/>
    <property type="project" value="InterPro"/>
</dbReference>
<evidence type="ECO:0000259" key="1">
    <source>
        <dbReference type="PROSITE" id="PS51186"/>
    </source>
</evidence>
<dbReference type="AlphaFoldDB" id="A0A0C3K7K6"/>
<dbReference type="InterPro" id="IPR016181">
    <property type="entry name" value="Acyl_CoA_acyltransferase"/>
</dbReference>
<sequence length="379" mass="42596">MPIRRPTLDTTFVRYHPTAASLLASCQNDFMLRERDANIILPFAIKTKYAEPQSPVNVRRNSIKPRSPILLNESDTESSDNDIMRTPVSPVTKDEQFWLSVWTSRARQPARLDMVLSCTTGPIGKYPVFLYSNVPDDDMTSEWIVPRIELLVKRLRCCLSTKRVFSVFGPVPLTRAFVSAWVDSTEAMPVEDPYYAAKHTYCTRATLSQETSAIPVGHELRLADMSDLHRGTELCYGFAAGSEPFVLSIEDATKEARGYIANRQMYVYNIVDERTGAVETASIVCVTRTSQNVSAITKVYTNPMHRGKKCAEKLVRFVSHTLLTEGKKSSVVLFVAHDNLAAEKVYDRVGFQGLCGKPRPEGVSDWVEIGFENTEIGHW</sequence>
<reference evidence="3" key="2">
    <citation type="submission" date="2015-01" db="EMBL/GenBank/DDBJ databases">
        <title>Evolutionary Origins and Diversification of the Mycorrhizal Mutualists.</title>
        <authorList>
            <consortium name="DOE Joint Genome Institute"/>
            <consortium name="Mycorrhizal Genomics Consortium"/>
            <person name="Kohler A."/>
            <person name="Kuo A."/>
            <person name="Nagy L.G."/>
            <person name="Floudas D."/>
            <person name="Copeland A."/>
            <person name="Barry K.W."/>
            <person name="Cichocki N."/>
            <person name="Veneault-Fourrey C."/>
            <person name="LaButti K."/>
            <person name="Lindquist E.A."/>
            <person name="Lipzen A."/>
            <person name="Lundell T."/>
            <person name="Morin E."/>
            <person name="Murat C."/>
            <person name="Riley R."/>
            <person name="Ohm R."/>
            <person name="Sun H."/>
            <person name="Tunlid A."/>
            <person name="Henrissat B."/>
            <person name="Grigoriev I.V."/>
            <person name="Hibbett D.S."/>
            <person name="Martin F."/>
        </authorList>
    </citation>
    <scope>NUCLEOTIDE SEQUENCE [LARGE SCALE GENOMIC DNA]</scope>
    <source>
        <strain evidence="3">MUT 4182</strain>
    </source>
</reference>
<dbReference type="PROSITE" id="PS51257">
    <property type="entry name" value="PROKAR_LIPOPROTEIN"/>
    <property type="match status" value="1"/>
</dbReference>
<dbReference type="Pfam" id="PF00583">
    <property type="entry name" value="Acetyltransf_1"/>
    <property type="match status" value="1"/>
</dbReference>
<keyword evidence="3" id="KW-1185">Reference proteome</keyword>